<organism evidence="9 10">
    <name type="scientific">Tessaracoccus oleiagri</name>
    <dbReference type="NCBI Taxonomy" id="686624"/>
    <lineage>
        <taxon>Bacteria</taxon>
        <taxon>Bacillati</taxon>
        <taxon>Actinomycetota</taxon>
        <taxon>Actinomycetes</taxon>
        <taxon>Propionibacteriales</taxon>
        <taxon>Propionibacteriaceae</taxon>
        <taxon>Tessaracoccus</taxon>
    </lineage>
</organism>
<dbReference type="InterPro" id="IPR000719">
    <property type="entry name" value="Prot_kinase_dom"/>
</dbReference>
<dbReference type="PANTHER" id="PTHR43289:SF6">
    <property type="entry name" value="SERINE_THREONINE-PROTEIN KINASE NEKL-3"/>
    <property type="match status" value="1"/>
</dbReference>
<dbReference type="Pfam" id="PF00069">
    <property type="entry name" value="Pkinase"/>
    <property type="match status" value="2"/>
</dbReference>
<dbReference type="InterPro" id="IPR049832">
    <property type="entry name" value="BREX_PglW"/>
</dbReference>
<keyword evidence="10" id="KW-1185">Reference proteome</keyword>
<protein>
    <recommendedName>
        <fullName evidence="1">non-specific serine/threonine protein kinase</fullName>
        <ecNumber evidence="1">2.7.11.1</ecNumber>
    </recommendedName>
</protein>
<evidence type="ECO:0000256" key="2">
    <source>
        <dbReference type="ARBA" id="ARBA00022527"/>
    </source>
</evidence>
<feature type="domain" description="NERD" evidence="8">
    <location>
        <begin position="12"/>
        <end position="126"/>
    </location>
</feature>
<reference evidence="9 10" key="1">
    <citation type="submission" date="2016-10" db="EMBL/GenBank/DDBJ databases">
        <authorList>
            <person name="de Groot N.N."/>
        </authorList>
    </citation>
    <scope>NUCLEOTIDE SEQUENCE [LARGE SCALE GENOMIC DNA]</scope>
    <source>
        <strain evidence="9 10">CGMCC 1.9159</strain>
    </source>
</reference>
<dbReference type="SUPFAM" id="SSF56112">
    <property type="entry name" value="Protein kinase-like (PK-like)"/>
    <property type="match status" value="2"/>
</dbReference>
<dbReference type="Proteomes" id="UP000199475">
    <property type="component" value="Unassembled WGS sequence"/>
</dbReference>
<dbReference type="NCBIfam" id="NF033442">
    <property type="entry name" value="BREX_PglW"/>
    <property type="match status" value="1"/>
</dbReference>
<sequence>MVNDRWVEVTPSQFAHEKDGLRLIRDLLPKRAPFRAWTNFEFRDDRGNWSEVDLLILAPDGLHLVELKYYSGRLRGNDQTWLRDGRAPEDSPLRLANRKAKRLRSKLMSEYDAWRRGRRFDSPPPPAREVIPYIQESVFLHHPDLVVDLPEADRRDLYGLPGNEAASGLSPITELFNGTPHPNSTVRENAVVGMMKLIGLRSHQREAGSFVLDPQPVDDGPGWQDWLGTHKLLGTRRRIRFRTVPEGSPDEARRRVRRIAEHEMRVMQHLSHDAVLRPEDLVDSDLGPGLVYPYDPSWQRLDLWLAGRPTLGFDDQLALVRQVAEALAYAHGKNVVHRGLNPRAVLVHTSRDGRLQVKVGDWQGVGRTDEATHTEATRGVTQLADVLAGEIPLADRWARAAFTAPEGIQVGTPDRLRLDVFSLGALAFYLVTGGQLPARNRADLTVRLREQRGLDVSVELPEVPPALRDAILQATHPQVSDRLPDVAAFLGALDAATTSPEQEEAADPLDAGPGAILGGRFELKSRLGAGSTAVGLLVEDLSLDDRPERVLKVAVDDAAARRLEDEADTLRQVNSPRIVKLIDGPLEVAGRRALLLASAGRETLATHLGNRERLSLDLLDRWGTDLLETLVVLDDAGVTHRDIKPANLGVQVDRGNRSKHLVLFDFSLAKAAASDIQAGTRPYLDPFLTARRQYDSAAERYAAAVVLFEMATGHPPVYGDGLSDPAAIPDEAAIDPTRFDPSVSAQLTAFFTRALARDAAARHDTATQMLLEWRACFPASSVPPINADELAAQATADTPLTQSGLTPRAISALEPLKVATVGDVAQIDAVRLNHLPGSSSATREEIKRHARTWRDKYKSKEHTWRVVEDTTPLPDPHDSADVLLAAARQGKEDRAVELASLILGILGRTDPNATQAELAAALSPPVTRGRVSQLFGTLQDRWAADPAALTLLGRLTDAVDQRLGELGGVATFDELATHLLSLMVAGPSADEATQFRLAQGMLRWTLEREAARERAEGSGDGEAGWLLRRREGQPLLVAVRHDLLDVAEVLGRRADSLVDEANGSGADALVPAARAAQQLGAVLDQATSPRAAAPFDDLRRGQRLAQLAALVSRHAGASAAGELHHRDLTAGAALRYTLPAVIPGQLYRPVELRERVQARFPQLRPLPQRPELDSIVDGLGRGLRYDDNARGYRAAAAAGKDTTGLESRLQTQLGTPATLASGPGAVGQRLIDSRKGRSFVALGVDAGAHDRLVGVLATHFEAVPLDLTHTLMDALHATAAAAGLPWDVVLGADAEQPGSRAHTGLRALVERSLPAVRAAIEATLQEAAGRPVALLDASLLARYEALGLLAGWMDLATPRPTAVWLVVPQLHGNIGPMVDGHSLPLTAPNQYVSVPRDWIDTYHRTPAPEGHPA</sequence>
<dbReference type="STRING" id="686624.SAMN04488242_1592"/>
<dbReference type="GO" id="GO:0005524">
    <property type="term" value="F:ATP binding"/>
    <property type="evidence" value="ECO:0007669"/>
    <property type="project" value="UniProtKB-KW"/>
</dbReference>
<dbReference type="OrthoDB" id="9762169at2"/>
<keyword evidence="5 9" id="KW-0418">Kinase</keyword>
<evidence type="ECO:0000313" key="10">
    <source>
        <dbReference type="Proteomes" id="UP000199475"/>
    </source>
</evidence>
<keyword evidence="6" id="KW-0067">ATP-binding</keyword>
<dbReference type="SMART" id="SM00220">
    <property type="entry name" value="S_TKc"/>
    <property type="match status" value="1"/>
</dbReference>
<keyword evidence="3" id="KW-0808">Transferase</keyword>
<dbReference type="Pfam" id="PF08378">
    <property type="entry name" value="NERD"/>
    <property type="match status" value="1"/>
</dbReference>
<feature type="domain" description="Protein kinase" evidence="7">
    <location>
        <begin position="521"/>
        <end position="774"/>
    </location>
</feature>
<gene>
    <name evidence="9" type="ORF">SAMN04488242_1592</name>
</gene>
<keyword evidence="4" id="KW-0547">Nucleotide-binding</keyword>
<evidence type="ECO:0000256" key="4">
    <source>
        <dbReference type="ARBA" id="ARBA00022741"/>
    </source>
</evidence>
<keyword evidence="2 9" id="KW-0723">Serine/threonine-protein kinase</keyword>
<accession>A0A1G9K2E3</accession>
<proteinExistence type="predicted"/>
<name>A0A1G9K2E3_9ACTN</name>
<evidence type="ECO:0000259" key="7">
    <source>
        <dbReference type="PROSITE" id="PS50011"/>
    </source>
</evidence>
<dbReference type="PROSITE" id="PS50011">
    <property type="entry name" value="PROTEIN_KINASE_DOM"/>
    <property type="match status" value="2"/>
</dbReference>
<evidence type="ECO:0000313" key="9">
    <source>
        <dbReference type="EMBL" id="SDL43656.1"/>
    </source>
</evidence>
<dbReference type="PROSITE" id="PS50965">
    <property type="entry name" value="NERD"/>
    <property type="match status" value="1"/>
</dbReference>
<dbReference type="InterPro" id="IPR011009">
    <property type="entry name" value="Kinase-like_dom_sf"/>
</dbReference>
<evidence type="ECO:0000256" key="6">
    <source>
        <dbReference type="ARBA" id="ARBA00022840"/>
    </source>
</evidence>
<feature type="domain" description="Protein kinase" evidence="7">
    <location>
        <begin position="211"/>
        <end position="497"/>
    </location>
</feature>
<dbReference type="GO" id="GO:0004674">
    <property type="term" value="F:protein serine/threonine kinase activity"/>
    <property type="evidence" value="ECO:0007669"/>
    <property type="project" value="UniProtKB-KW"/>
</dbReference>
<evidence type="ECO:0000256" key="3">
    <source>
        <dbReference type="ARBA" id="ARBA00022679"/>
    </source>
</evidence>
<dbReference type="Gene3D" id="3.30.200.20">
    <property type="entry name" value="Phosphorylase Kinase, domain 1"/>
    <property type="match status" value="1"/>
</dbReference>
<dbReference type="EC" id="2.7.11.1" evidence="1"/>
<dbReference type="InterPro" id="IPR011528">
    <property type="entry name" value="NERD"/>
</dbReference>
<dbReference type="EMBL" id="FNGP01000002">
    <property type="protein sequence ID" value="SDL43656.1"/>
    <property type="molecule type" value="Genomic_DNA"/>
</dbReference>
<evidence type="ECO:0000256" key="5">
    <source>
        <dbReference type="ARBA" id="ARBA00022777"/>
    </source>
</evidence>
<evidence type="ECO:0000259" key="8">
    <source>
        <dbReference type="PROSITE" id="PS50965"/>
    </source>
</evidence>
<dbReference type="Gene3D" id="1.10.510.10">
    <property type="entry name" value="Transferase(Phosphotransferase) domain 1"/>
    <property type="match status" value="2"/>
</dbReference>
<dbReference type="PANTHER" id="PTHR43289">
    <property type="entry name" value="MITOGEN-ACTIVATED PROTEIN KINASE KINASE KINASE 20-RELATED"/>
    <property type="match status" value="1"/>
</dbReference>
<evidence type="ECO:0000256" key="1">
    <source>
        <dbReference type="ARBA" id="ARBA00012513"/>
    </source>
</evidence>